<evidence type="ECO:0000313" key="5">
    <source>
        <dbReference type="Proteomes" id="UP000253606"/>
    </source>
</evidence>
<dbReference type="EMBL" id="CP030840">
    <property type="protein sequence ID" value="AXC15497.1"/>
    <property type="molecule type" value="Genomic_DNA"/>
</dbReference>
<reference evidence="4 5" key="1">
    <citation type="journal article" date="2018" name="Front. Microbiol.">
        <title>Hydrolytic Capabilities as a Key to Environmental Success: Chitinolytic and Cellulolytic Acidobacteria From Acidic Sub-arctic Soils and Boreal Peatlands.</title>
        <authorList>
            <person name="Belova S.E."/>
            <person name="Ravin N.V."/>
            <person name="Pankratov T.A."/>
            <person name="Rakitin A.L."/>
            <person name="Ivanova A.A."/>
            <person name="Beletsky A.V."/>
            <person name="Mardanov A.V."/>
            <person name="Sinninghe Damste J.S."/>
            <person name="Dedysh S.N."/>
        </authorList>
    </citation>
    <scope>NUCLEOTIDE SEQUENCE [LARGE SCALE GENOMIC DNA]</scope>
    <source>
        <strain evidence="4 5">SBC82</strain>
    </source>
</reference>
<dbReference type="OrthoDB" id="9782629at2"/>
<dbReference type="InterPro" id="IPR000415">
    <property type="entry name" value="Nitroreductase-like"/>
</dbReference>
<comment type="similarity">
    <text evidence="1">Belongs to the nitroreductase family.</text>
</comment>
<gene>
    <name evidence="4" type="ORF">ACPOL_6256</name>
</gene>
<dbReference type="PANTHER" id="PTHR43673:SF12">
    <property type="entry name" value="PROTEIN DRGA"/>
    <property type="match status" value="1"/>
</dbReference>
<keyword evidence="5" id="KW-1185">Reference proteome</keyword>
<dbReference type="GO" id="GO:0016491">
    <property type="term" value="F:oxidoreductase activity"/>
    <property type="evidence" value="ECO:0007669"/>
    <property type="project" value="UniProtKB-KW"/>
</dbReference>
<organism evidence="4 5">
    <name type="scientific">Acidisarcina polymorpha</name>
    <dbReference type="NCBI Taxonomy" id="2211140"/>
    <lineage>
        <taxon>Bacteria</taxon>
        <taxon>Pseudomonadati</taxon>
        <taxon>Acidobacteriota</taxon>
        <taxon>Terriglobia</taxon>
        <taxon>Terriglobales</taxon>
        <taxon>Acidobacteriaceae</taxon>
        <taxon>Acidisarcina</taxon>
    </lineage>
</organism>
<sequence length="210" mass="23185">MSEFSEVLYARTATEHYDPTVSISDLEIRELVQAATEAPSAFNVQPWRFLAVTDQALREQLKEATVVPNQKRVVEAPLSLFVLGDLDGHKNLQAILNEAVEANSLRREIADAWLGMANNMYATDPTLAKEEAIRSCSLAAMVLMLAAADRGYVSCPIGFNAAQAKKILSISDRFVPVMWLTVGRPAPGNTPRRPRLPVEKILAFNSAREF</sequence>
<dbReference type="PANTHER" id="PTHR43673">
    <property type="entry name" value="NAD(P)H NITROREDUCTASE YDGI-RELATED"/>
    <property type="match status" value="1"/>
</dbReference>
<feature type="domain" description="Nitroreductase" evidence="3">
    <location>
        <begin position="10"/>
        <end position="184"/>
    </location>
</feature>
<dbReference type="InterPro" id="IPR029479">
    <property type="entry name" value="Nitroreductase"/>
</dbReference>
<accession>A0A2Z5G9J3</accession>
<evidence type="ECO:0000259" key="3">
    <source>
        <dbReference type="Pfam" id="PF00881"/>
    </source>
</evidence>
<evidence type="ECO:0000313" key="4">
    <source>
        <dbReference type="EMBL" id="AXC15497.1"/>
    </source>
</evidence>
<dbReference type="AlphaFoldDB" id="A0A2Z5G9J3"/>
<dbReference type="KEGG" id="abas:ACPOL_6256"/>
<dbReference type="Pfam" id="PF00881">
    <property type="entry name" value="Nitroreductase"/>
    <property type="match status" value="1"/>
</dbReference>
<evidence type="ECO:0000256" key="1">
    <source>
        <dbReference type="ARBA" id="ARBA00007118"/>
    </source>
</evidence>
<name>A0A2Z5G9J3_9BACT</name>
<dbReference type="Proteomes" id="UP000253606">
    <property type="component" value="Chromosome"/>
</dbReference>
<dbReference type="Gene3D" id="3.40.109.10">
    <property type="entry name" value="NADH Oxidase"/>
    <property type="match status" value="1"/>
</dbReference>
<keyword evidence="2" id="KW-0560">Oxidoreductase</keyword>
<dbReference type="SUPFAM" id="SSF55469">
    <property type="entry name" value="FMN-dependent nitroreductase-like"/>
    <property type="match status" value="1"/>
</dbReference>
<proteinExistence type="inferred from homology"/>
<dbReference type="RefSeq" id="WP_114210170.1">
    <property type="nucleotide sequence ID" value="NZ_CP030840.1"/>
</dbReference>
<protein>
    <submittedName>
        <fullName evidence="4">Oxygen-insensitive NAD(P)H nitroreductase</fullName>
    </submittedName>
</protein>
<evidence type="ECO:0000256" key="2">
    <source>
        <dbReference type="ARBA" id="ARBA00023002"/>
    </source>
</evidence>